<accession>A0A367ILJ8</accession>
<dbReference type="Proteomes" id="UP000253551">
    <property type="component" value="Unassembled WGS sequence"/>
</dbReference>
<evidence type="ECO:0000256" key="2">
    <source>
        <dbReference type="ARBA" id="ARBA00022723"/>
    </source>
</evidence>
<evidence type="ECO:0000313" key="4">
    <source>
        <dbReference type="EMBL" id="RCH78538.1"/>
    </source>
</evidence>
<comment type="caution">
    <text evidence="4">The sequence shown here is derived from an EMBL/GenBank/DDBJ whole genome shotgun (WGS) entry which is preliminary data.</text>
</comment>
<dbReference type="AlphaFoldDB" id="A0A367ILJ8"/>
<feature type="non-terminal residue" evidence="4">
    <location>
        <position position="96"/>
    </location>
</feature>
<proteinExistence type="predicted"/>
<name>A0A367ILJ8_RHIST</name>
<reference evidence="4 5" key="1">
    <citation type="journal article" date="2018" name="G3 (Bethesda)">
        <title>Phylogenetic and Phylogenomic Definition of Rhizopus Species.</title>
        <authorList>
            <person name="Gryganskyi A.P."/>
            <person name="Golan J."/>
            <person name="Dolatabadi S."/>
            <person name="Mondo S."/>
            <person name="Robb S."/>
            <person name="Idnurm A."/>
            <person name="Muszewska A."/>
            <person name="Steczkiewicz K."/>
            <person name="Masonjones S."/>
            <person name="Liao H.L."/>
            <person name="Gajdeczka M.T."/>
            <person name="Anike F."/>
            <person name="Vuek A."/>
            <person name="Anishchenko I.M."/>
            <person name="Voigt K."/>
            <person name="de Hoog G.S."/>
            <person name="Smith M.E."/>
            <person name="Heitman J."/>
            <person name="Vilgalys R."/>
            <person name="Stajich J.E."/>
        </authorList>
    </citation>
    <scope>NUCLEOTIDE SEQUENCE [LARGE SCALE GENOMIC DNA]</scope>
    <source>
        <strain evidence="4 5">LSU 92-RS-03</strain>
    </source>
</reference>
<dbReference type="EMBL" id="PJQM01007164">
    <property type="protein sequence ID" value="RCH78538.1"/>
    <property type="molecule type" value="Genomic_DNA"/>
</dbReference>
<evidence type="ECO:0000313" key="5">
    <source>
        <dbReference type="Proteomes" id="UP000253551"/>
    </source>
</evidence>
<organism evidence="4 5">
    <name type="scientific">Rhizopus stolonifer</name>
    <name type="common">Rhizopus nigricans</name>
    <dbReference type="NCBI Taxonomy" id="4846"/>
    <lineage>
        <taxon>Eukaryota</taxon>
        <taxon>Fungi</taxon>
        <taxon>Fungi incertae sedis</taxon>
        <taxon>Mucoromycota</taxon>
        <taxon>Mucoromycotina</taxon>
        <taxon>Mucoromycetes</taxon>
        <taxon>Mucorales</taxon>
        <taxon>Mucorineae</taxon>
        <taxon>Rhizopodaceae</taxon>
        <taxon>Rhizopus</taxon>
    </lineage>
</organism>
<dbReference type="OrthoDB" id="2287908at2759"/>
<evidence type="ECO:0000259" key="3">
    <source>
        <dbReference type="Pfam" id="PF13359"/>
    </source>
</evidence>
<protein>
    <recommendedName>
        <fullName evidence="3">DDE Tnp4 domain-containing protein</fullName>
    </recommendedName>
</protein>
<dbReference type="Pfam" id="PF13359">
    <property type="entry name" value="DDE_Tnp_4"/>
    <property type="match status" value="1"/>
</dbReference>
<keyword evidence="2" id="KW-0479">Metal-binding</keyword>
<comment type="cofactor">
    <cofactor evidence="1">
        <name>a divalent metal cation</name>
        <dbReference type="ChEBI" id="CHEBI:60240"/>
    </cofactor>
</comment>
<gene>
    <name evidence="4" type="ORF">CU098_001189</name>
</gene>
<keyword evidence="5" id="KW-1185">Reference proteome</keyword>
<evidence type="ECO:0000256" key="1">
    <source>
        <dbReference type="ARBA" id="ARBA00001968"/>
    </source>
</evidence>
<feature type="domain" description="DDE Tnp4" evidence="3">
    <location>
        <begin position="7"/>
        <end position="94"/>
    </location>
</feature>
<sequence length="96" mass="11150">MKVKSYWLIHKHLKTLIRGHGFKFQAIVTPDGIISSLYGPVTGNRHDAQIYIQSMMEERLRPLFDLRHQRVGGCHYHIYGDVAYANSPVVQRPFSR</sequence>
<dbReference type="InterPro" id="IPR027806">
    <property type="entry name" value="HARBI1_dom"/>
</dbReference>
<dbReference type="STRING" id="4846.A0A367ILJ8"/>
<dbReference type="GO" id="GO:0046872">
    <property type="term" value="F:metal ion binding"/>
    <property type="evidence" value="ECO:0007669"/>
    <property type="project" value="UniProtKB-KW"/>
</dbReference>